<organism evidence="1 2">
    <name type="scientific">Rangifer tarandus platyrhynchus</name>
    <name type="common">Svalbard reindeer</name>
    <dbReference type="NCBI Taxonomy" id="3082113"/>
    <lineage>
        <taxon>Eukaryota</taxon>
        <taxon>Metazoa</taxon>
        <taxon>Chordata</taxon>
        <taxon>Craniata</taxon>
        <taxon>Vertebrata</taxon>
        <taxon>Euteleostomi</taxon>
        <taxon>Mammalia</taxon>
        <taxon>Eutheria</taxon>
        <taxon>Laurasiatheria</taxon>
        <taxon>Artiodactyla</taxon>
        <taxon>Ruminantia</taxon>
        <taxon>Pecora</taxon>
        <taxon>Cervidae</taxon>
        <taxon>Odocoileinae</taxon>
        <taxon>Rangifer</taxon>
    </lineage>
</organism>
<evidence type="ECO:0000313" key="1">
    <source>
        <dbReference type="EMBL" id="CAI9700324.1"/>
    </source>
</evidence>
<evidence type="ECO:0000313" key="2">
    <source>
        <dbReference type="Proteomes" id="UP001162501"/>
    </source>
</evidence>
<sequence>MHLSCGQAPAWLSSATGRPAGAPGPDAVPSEHPPLLQEGASLDSPSISPCLPVSCVLLSTDHHLKRPPCHLHDLSVPGDVTSSVKEGPGCPHALSAEFPPQIPITMAWKDSPQGCGAGAQRGPRGWAPGQLQWSGWTGTSQ</sequence>
<gene>
    <name evidence="1" type="ORF">MRATA1EN3_LOCUS11537</name>
</gene>
<protein>
    <submittedName>
        <fullName evidence="1">Uncharacterized protein</fullName>
    </submittedName>
</protein>
<proteinExistence type="predicted"/>
<dbReference type="Proteomes" id="UP001162501">
    <property type="component" value="Chromosome 20"/>
</dbReference>
<dbReference type="EMBL" id="OX596104">
    <property type="protein sequence ID" value="CAI9700324.1"/>
    <property type="molecule type" value="Genomic_DNA"/>
</dbReference>
<name>A0ACB0EIM6_RANTA</name>
<accession>A0ACB0EIM6</accession>
<reference evidence="1" key="1">
    <citation type="submission" date="2023-05" db="EMBL/GenBank/DDBJ databases">
        <authorList>
            <consortium name="ELIXIR-Norway"/>
        </authorList>
    </citation>
    <scope>NUCLEOTIDE SEQUENCE</scope>
</reference>